<name>A0ABT2LIZ8_9HYPH</name>
<comment type="caution">
    <text evidence="1">The sequence shown here is derived from an EMBL/GenBank/DDBJ whole genome shotgun (WGS) entry which is preliminary data.</text>
</comment>
<dbReference type="EMBL" id="JAOCZP010000002">
    <property type="protein sequence ID" value="MCT7374555.1"/>
    <property type="molecule type" value="Genomic_DNA"/>
</dbReference>
<dbReference type="RefSeq" id="WP_260901036.1">
    <property type="nucleotide sequence ID" value="NZ_JAOCZP010000002.1"/>
</dbReference>
<sequence>MTRSVANKMGIRAGTRSLLVDAPQEAVDAMQLPQIDLKKSRHGTFGYIHMFVTKQADMERRFLELARHLDKGGMLWVSWPKGRAMGADLTLRDVIRIGYENGLVESTTVGIDDTWSAIRFTHPKPGKDYRNSYGKLPHRSGAG</sequence>
<accession>A0ABT2LIZ8</accession>
<keyword evidence="2" id="KW-1185">Reference proteome</keyword>
<evidence type="ECO:0000313" key="1">
    <source>
        <dbReference type="EMBL" id="MCT7374555.1"/>
    </source>
</evidence>
<gene>
    <name evidence="1" type="ORF">N5A92_05845</name>
</gene>
<proteinExistence type="predicted"/>
<evidence type="ECO:0000313" key="2">
    <source>
        <dbReference type="Proteomes" id="UP001320831"/>
    </source>
</evidence>
<evidence type="ECO:0008006" key="3">
    <source>
        <dbReference type="Google" id="ProtNLM"/>
    </source>
</evidence>
<dbReference type="Proteomes" id="UP001320831">
    <property type="component" value="Unassembled WGS sequence"/>
</dbReference>
<organism evidence="1 2">
    <name type="scientific">Chelativorans salis</name>
    <dbReference type="NCBI Taxonomy" id="2978478"/>
    <lineage>
        <taxon>Bacteria</taxon>
        <taxon>Pseudomonadati</taxon>
        <taxon>Pseudomonadota</taxon>
        <taxon>Alphaproteobacteria</taxon>
        <taxon>Hyphomicrobiales</taxon>
        <taxon>Phyllobacteriaceae</taxon>
        <taxon>Chelativorans</taxon>
    </lineage>
</organism>
<protein>
    <recommendedName>
        <fullName evidence="3">DUF3052 domain-containing protein</fullName>
    </recommendedName>
</protein>
<reference evidence="1 2" key="1">
    <citation type="submission" date="2022-09" db="EMBL/GenBank/DDBJ databases">
        <title>Chelativorans salina sp. nov., a novel slightly halophilic bacterium isolated from a saline lake sediment enrichment.</title>
        <authorList>
            <person name="Gao L."/>
            <person name="Fang B.-Z."/>
            <person name="Li W.-J."/>
        </authorList>
    </citation>
    <scope>NUCLEOTIDE SEQUENCE [LARGE SCALE GENOMIC DNA]</scope>
    <source>
        <strain evidence="1 2">EGI FJ00035</strain>
    </source>
</reference>